<dbReference type="InterPro" id="IPR012495">
    <property type="entry name" value="TadE-like_dom"/>
</dbReference>
<evidence type="ECO:0000256" key="2">
    <source>
        <dbReference type="SAM" id="Phobius"/>
    </source>
</evidence>
<feature type="region of interest" description="Disordered" evidence="1">
    <location>
        <begin position="1"/>
        <end position="65"/>
    </location>
</feature>
<protein>
    <submittedName>
        <fullName evidence="4">TadE family protein</fullName>
    </submittedName>
</protein>
<feature type="compositionally biased region" description="Basic and acidic residues" evidence="1">
    <location>
        <begin position="8"/>
        <end position="35"/>
    </location>
</feature>
<dbReference type="Proteomes" id="UP000239187">
    <property type="component" value="Chromosome"/>
</dbReference>
<accession>A0A2L0UFG8</accession>
<proteinExistence type="predicted"/>
<dbReference type="AlphaFoldDB" id="A0A2L0UFG8"/>
<keyword evidence="2" id="KW-0472">Membrane</keyword>
<evidence type="ECO:0000256" key="1">
    <source>
        <dbReference type="SAM" id="MobiDB-lite"/>
    </source>
</evidence>
<evidence type="ECO:0000313" key="5">
    <source>
        <dbReference type="Proteomes" id="UP000239187"/>
    </source>
</evidence>
<feature type="transmembrane region" description="Helical" evidence="2">
    <location>
        <begin position="67"/>
        <end position="87"/>
    </location>
</feature>
<keyword evidence="2" id="KW-0812">Transmembrane</keyword>
<feature type="domain" description="TadE-like" evidence="3">
    <location>
        <begin position="65"/>
        <end position="107"/>
    </location>
</feature>
<dbReference type="Pfam" id="PF07811">
    <property type="entry name" value="TadE"/>
    <property type="match status" value="1"/>
</dbReference>
<evidence type="ECO:0000259" key="3">
    <source>
        <dbReference type="Pfam" id="PF07811"/>
    </source>
</evidence>
<dbReference type="EMBL" id="CP024915">
    <property type="protein sequence ID" value="AUZ87991.1"/>
    <property type="molecule type" value="Genomic_DNA"/>
</dbReference>
<reference evidence="4 5" key="1">
    <citation type="submission" date="2017-11" db="EMBL/GenBank/DDBJ databases">
        <title>Draft genome of Arthrobacter agilis strain UMCV2, a plant growth-promoting rhizobacterium and biocontrol capacity of phytopathogenic fungi.</title>
        <authorList>
            <person name="Martinez-Camara R."/>
            <person name="Santoyo G."/>
            <person name="Moreno-Hagelsieb G."/>
            <person name="Valencia-Cantero E."/>
        </authorList>
    </citation>
    <scope>NUCLEOTIDE SEQUENCE [LARGE SCALE GENOMIC DNA]</scope>
    <source>
        <strain evidence="4 5">UMCV2</strain>
    </source>
</reference>
<sequence>MSGTDEPGDPRTPRNPQEPHEPHEPHGLQHQRAPDPSDGAPGRPSARRKGLRQETARTSDGGQRGSVTAEVAVVLPALVVLLALLLGTAHVGTVQLRLEEAARAGAREAMRGESSGTVQQTVQRLAGPTARVRVATDSGWTTVEVTAQVEGPVVDLMGIELTATALGKEEHGG</sequence>
<gene>
    <name evidence="4" type="ORF">CVO76_10395</name>
</gene>
<organism evidence="4 5">
    <name type="scientific">Arthrobacter agilis</name>
    <dbReference type="NCBI Taxonomy" id="37921"/>
    <lineage>
        <taxon>Bacteria</taxon>
        <taxon>Bacillati</taxon>
        <taxon>Actinomycetota</taxon>
        <taxon>Actinomycetes</taxon>
        <taxon>Micrococcales</taxon>
        <taxon>Micrococcaceae</taxon>
        <taxon>Arthrobacter</taxon>
    </lineage>
</organism>
<dbReference type="NCBIfam" id="NF041390">
    <property type="entry name" value="TadE_Rv3655c"/>
    <property type="match status" value="1"/>
</dbReference>
<name>A0A2L0UFG8_9MICC</name>
<keyword evidence="2" id="KW-1133">Transmembrane helix</keyword>
<dbReference type="InterPro" id="IPR049790">
    <property type="entry name" value="Rv3655c/TadE"/>
</dbReference>
<evidence type="ECO:0000313" key="4">
    <source>
        <dbReference type="EMBL" id="AUZ87991.1"/>
    </source>
</evidence>